<dbReference type="Proteomes" id="UP000078284">
    <property type="component" value="Unassembled WGS sequence"/>
</dbReference>
<feature type="region of interest" description="Disordered" evidence="4">
    <location>
        <begin position="1"/>
        <end position="45"/>
    </location>
</feature>
<feature type="domain" description="Arabidopsis retrotransposon Orf1 C-terminal" evidence="6">
    <location>
        <begin position="13"/>
        <end position="192"/>
    </location>
</feature>
<feature type="region of interest" description="Disordered" evidence="4">
    <location>
        <begin position="483"/>
        <end position="516"/>
    </location>
</feature>
<feature type="compositionally biased region" description="Acidic residues" evidence="4">
    <location>
        <begin position="11"/>
        <end position="21"/>
    </location>
</feature>
<feature type="domain" description="Ubiquitin-like protease family profile" evidence="5">
    <location>
        <begin position="686"/>
        <end position="800"/>
    </location>
</feature>
<feature type="region of interest" description="Disordered" evidence="4">
    <location>
        <begin position="398"/>
        <end position="420"/>
    </location>
</feature>
<evidence type="ECO:0000259" key="5">
    <source>
        <dbReference type="Pfam" id="PF02902"/>
    </source>
</evidence>
<dbReference type="InterPro" id="IPR004312">
    <property type="entry name" value="ATHILA_Orf1_C"/>
</dbReference>
<comment type="caution">
    <text evidence="7">The sequence shown here is derived from an EMBL/GenBank/DDBJ whole genome shotgun (WGS) entry which is preliminary data.</text>
</comment>
<evidence type="ECO:0000313" key="8">
    <source>
        <dbReference type="Proteomes" id="UP000078284"/>
    </source>
</evidence>
<comment type="similarity">
    <text evidence="1">Belongs to the peptidase C48 family.</text>
</comment>
<dbReference type="InterPro" id="IPR038765">
    <property type="entry name" value="Papain-like_cys_pep_sf"/>
</dbReference>
<dbReference type="Pfam" id="PF03078">
    <property type="entry name" value="ATHILA"/>
    <property type="match status" value="2"/>
</dbReference>
<dbReference type="AlphaFoldDB" id="A0A178U750"/>
<gene>
    <name evidence="7" type="ORF">AXX17_ATUG00090</name>
</gene>
<keyword evidence="2" id="KW-0645">Protease</keyword>
<organism evidence="7 8">
    <name type="scientific">Arabidopsis thaliana</name>
    <name type="common">Mouse-ear cress</name>
    <dbReference type="NCBI Taxonomy" id="3702"/>
    <lineage>
        <taxon>Eukaryota</taxon>
        <taxon>Viridiplantae</taxon>
        <taxon>Streptophyta</taxon>
        <taxon>Embryophyta</taxon>
        <taxon>Tracheophyta</taxon>
        <taxon>Spermatophyta</taxon>
        <taxon>Magnoliopsida</taxon>
        <taxon>eudicotyledons</taxon>
        <taxon>Gunneridae</taxon>
        <taxon>Pentapetalae</taxon>
        <taxon>rosids</taxon>
        <taxon>malvids</taxon>
        <taxon>Brassicales</taxon>
        <taxon>Brassicaceae</taxon>
        <taxon>Camelineae</taxon>
        <taxon>Arabidopsis</taxon>
    </lineage>
</organism>
<evidence type="ECO:0000256" key="4">
    <source>
        <dbReference type="SAM" id="MobiDB-lite"/>
    </source>
</evidence>
<proteinExistence type="inferred from homology"/>
<feature type="compositionally biased region" description="Polar residues" evidence="4">
    <location>
        <begin position="504"/>
        <end position="516"/>
    </location>
</feature>
<reference evidence="8" key="1">
    <citation type="journal article" date="2016" name="Proc. Natl. Acad. Sci. U.S.A.">
        <title>Chromosome-level assembly of Arabidopsis thaliana Ler reveals the extent of translocation and inversion polymorphisms.</title>
        <authorList>
            <person name="Zapata L."/>
            <person name="Ding J."/>
            <person name="Willing E.M."/>
            <person name="Hartwig B."/>
            <person name="Bezdan D."/>
            <person name="Jiao W.B."/>
            <person name="Patel V."/>
            <person name="Velikkakam James G."/>
            <person name="Koornneef M."/>
            <person name="Ossowski S."/>
            <person name="Schneeberger K."/>
        </authorList>
    </citation>
    <scope>NUCLEOTIDE SEQUENCE [LARGE SCALE GENOMIC DNA]</scope>
    <source>
        <strain evidence="8">cv. Landsberg erecta</strain>
    </source>
</reference>
<dbReference type="EMBL" id="LUHQ01000006">
    <property type="protein sequence ID" value="OAO89469.1"/>
    <property type="molecule type" value="Genomic_DNA"/>
</dbReference>
<keyword evidence="3" id="KW-0378">Hydrolase</keyword>
<evidence type="ECO:0000259" key="6">
    <source>
        <dbReference type="Pfam" id="PF03078"/>
    </source>
</evidence>
<dbReference type="SUPFAM" id="SSF54001">
    <property type="entry name" value="Cysteine proteinases"/>
    <property type="match status" value="1"/>
</dbReference>
<feature type="compositionally biased region" description="Basic and acidic residues" evidence="4">
    <location>
        <begin position="1"/>
        <end position="10"/>
    </location>
</feature>
<dbReference type="InterPro" id="IPR003653">
    <property type="entry name" value="Peptidase_C48_C"/>
</dbReference>
<dbReference type="GO" id="GO:0008234">
    <property type="term" value="F:cysteine-type peptidase activity"/>
    <property type="evidence" value="ECO:0007669"/>
    <property type="project" value="InterPro"/>
</dbReference>
<feature type="domain" description="Arabidopsis retrotransposon Orf1 C-terminal" evidence="6">
    <location>
        <begin position="193"/>
        <end position="397"/>
    </location>
</feature>
<dbReference type="Pfam" id="PF02902">
    <property type="entry name" value="Peptidase_C48"/>
    <property type="match status" value="1"/>
</dbReference>
<accession>A0A178U750</accession>
<evidence type="ECO:0000313" key="7">
    <source>
        <dbReference type="EMBL" id="OAO89469.1"/>
    </source>
</evidence>
<evidence type="ECO:0000256" key="3">
    <source>
        <dbReference type="ARBA" id="ARBA00022801"/>
    </source>
</evidence>
<evidence type="ECO:0000256" key="1">
    <source>
        <dbReference type="ARBA" id="ARBA00005234"/>
    </source>
</evidence>
<dbReference type="GO" id="GO:0006508">
    <property type="term" value="P:proteolysis"/>
    <property type="evidence" value="ECO:0007669"/>
    <property type="project" value="UniProtKB-KW"/>
</dbReference>
<dbReference type="ExpressionAtlas" id="A0A178U750">
    <property type="expression patterns" value="baseline and differential"/>
</dbReference>
<evidence type="ECO:0000256" key="2">
    <source>
        <dbReference type="ARBA" id="ARBA00022670"/>
    </source>
</evidence>
<protein>
    <submittedName>
        <fullName evidence="7">Uncharacterized protein</fullName>
    </submittedName>
</protein>
<name>A0A178U750_ARATH</name>
<sequence length="809" mass="90635">MAEEEHHEEAPFEEAVSEEEVEIIRDDTPTPVGRRNRPRRKREPTPSEYYQYLKELKFEGTRYPHKETMQELGICGDVEYLMELTNLTTFMSCQCGGYKEESCQLLATLKVHFCVDDSEKEERGGLGYITFKVRGVEYTLDIYNLDTIWGFPNGEGIRQDYDQEELKSLWKTIADLKPFLPTKSKSSSIRNPTRDGRKMAGDRADTSLSVVLLNHLLSYKEYAATIHRSGIRGSLCVGGLLTPILGAVDRYLFKFNHLDLGPSLLPQPCENRTSVKTRRNINFMPSPSALNIDIGGAREDEPEYSPADYEQHEYFTQADHEEQIEFEQLVDQPEHGGSEQEQAHYEEGANQGGDEFTEVHKKLSVLEELGNLHSKTMKGFKKKMRTMKKSLKSIAAQLKDFQSKPRPPSPTPEGDVEMGDDTTTCVGDQELNWTSPTGVLGHTPRDTNVLLSRSALTVDPIVGVEPTPPMVQTEVHDDFPMYSSQHESRASEEPLPDQPDVSKATPSQDFTTPSPTNLSITKEAFVLRDGTVPDVDVNKGSKSKRPRALSSTLDRRFHFNKKTKLLVGHPSPLLRVGKVVTDPGERYQHSLSKIKGKISISIVGKVFLSPKEISDIIERKKQFTNKVMDALIKFTDKALFKVFQTSPPEDFILPAALVDLLMGVGKADLADCMPRRIMCTCRSILIKKHWVALGVDLKAHKITILDSNIQLRKDTSIYAELQPLAAMLPYLFKQANSSRAPIMLHPFPIDRLHGIPQVTSPFDSGVVSVFLIHAHAAGGIEECVEFDVAAFNQEVKKLVSIIILVGVAS</sequence>